<sequence length="190" mass="21859">MYSKQVLTCRATCCIGLVTETNIQYEFCGHMLYCDNDSGNESDHNTVNLGYSSKYTVAQVFTNDQEAEVSKYIKTCSNMNCSMTYKKIRLLAYDYARILPSCKIPDQWGINKKASIDWLKGFMKRNRDNISLRKPENLAKATGFNRKAVSEFFDNYCVVFKQYKFKSEQIYNIDETGVTTVLKPVKILST</sequence>
<dbReference type="Proteomes" id="UP001056778">
    <property type="component" value="Chromosome 1"/>
</dbReference>
<evidence type="ECO:0000313" key="2">
    <source>
        <dbReference type="Proteomes" id="UP001056778"/>
    </source>
</evidence>
<keyword evidence="2" id="KW-1185">Reference proteome</keyword>
<name>A0ACB9TW19_HOLOL</name>
<protein>
    <submittedName>
        <fullName evidence="1">Uncharacterized protein</fullName>
    </submittedName>
</protein>
<reference evidence="1" key="1">
    <citation type="submission" date="2022-04" db="EMBL/GenBank/DDBJ databases">
        <title>Chromosome-scale genome assembly of Holotrichia oblita Faldermann.</title>
        <authorList>
            <person name="Rongchong L."/>
        </authorList>
    </citation>
    <scope>NUCLEOTIDE SEQUENCE</scope>
    <source>
        <strain evidence="1">81SQS9</strain>
    </source>
</reference>
<dbReference type="EMBL" id="CM043015">
    <property type="protein sequence ID" value="KAI4470958.1"/>
    <property type="molecule type" value="Genomic_DNA"/>
</dbReference>
<comment type="caution">
    <text evidence="1">The sequence shown here is derived from an EMBL/GenBank/DDBJ whole genome shotgun (WGS) entry which is preliminary data.</text>
</comment>
<proteinExistence type="predicted"/>
<evidence type="ECO:0000313" key="1">
    <source>
        <dbReference type="EMBL" id="KAI4470958.1"/>
    </source>
</evidence>
<organism evidence="1 2">
    <name type="scientific">Holotrichia oblita</name>
    <name type="common">Chafer beetle</name>
    <dbReference type="NCBI Taxonomy" id="644536"/>
    <lineage>
        <taxon>Eukaryota</taxon>
        <taxon>Metazoa</taxon>
        <taxon>Ecdysozoa</taxon>
        <taxon>Arthropoda</taxon>
        <taxon>Hexapoda</taxon>
        <taxon>Insecta</taxon>
        <taxon>Pterygota</taxon>
        <taxon>Neoptera</taxon>
        <taxon>Endopterygota</taxon>
        <taxon>Coleoptera</taxon>
        <taxon>Polyphaga</taxon>
        <taxon>Scarabaeiformia</taxon>
        <taxon>Scarabaeidae</taxon>
        <taxon>Melolonthinae</taxon>
        <taxon>Holotrichia</taxon>
    </lineage>
</organism>
<accession>A0ACB9TW19</accession>
<gene>
    <name evidence="1" type="ORF">MML48_1g05839</name>
</gene>